<organism evidence="2 3">
    <name type="scientific">Nocardia higoensis</name>
    <dbReference type="NCBI Taxonomy" id="228599"/>
    <lineage>
        <taxon>Bacteria</taxon>
        <taxon>Bacillati</taxon>
        <taxon>Actinomycetota</taxon>
        <taxon>Actinomycetes</taxon>
        <taxon>Mycobacteriales</taxon>
        <taxon>Nocardiaceae</taxon>
        <taxon>Nocardia</taxon>
    </lineage>
</organism>
<evidence type="ECO:0000256" key="1">
    <source>
        <dbReference type="SAM" id="Phobius"/>
    </source>
</evidence>
<sequence length="213" mass="23192">MSTTTTTTTTTGRDPLDVLGLALLNLVGGILVAVAVTVWWAVLFPMVSLPIALAVVAGVLVHPLAGAGVAGGAVAGIVLWRVRSPQTFERWITARARARFLALFRYRRRWVRLLTACQLVVLDGDRVRVPRLLEVSIGEADDLVRVRMVPGHRPDDYSDRADQLAHAFGAEECRVRVLGPGLVELNFRYHDALAEPVNLPQVIDGADWMKGAA</sequence>
<name>A0ABS0DEN5_9NOCA</name>
<proteinExistence type="predicted"/>
<dbReference type="EMBL" id="JADLQN010000002">
    <property type="protein sequence ID" value="MBF6356072.1"/>
    <property type="molecule type" value="Genomic_DNA"/>
</dbReference>
<dbReference type="RefSeq" id="WP_195002918.1">
    <property type="nucleotide sequence ID" value="NZ_JADLQN010000002.1"/>
</dbReference>
<keyword evidence="1" id="KW-1133">Transmembrane helix</keyword>
<protein>
    <submittedName>
        <fullName evidence="2">Uncharacterized protein</fullName>
    </submittedName>
</protein>
<accession>A0ABS0DEN5</accession>
<feature type="transmembrane region" description="Helical" evidence="1">
    <location>
        <begin position="21"/>
        <end position="43"/>
    </location>
</feature>
<keyword evidence="3" id="KW-1185">Reference proteome</keyword>
<keyword evidence="1" id="KW-0472">Membrane</keyword>
<feature type="transmembrane region" description="Helical" evidence="1">
    <location>
        <begin position="49"/>
        <end position="80"/>
    </location>
</feature>
<gene>
    <name evidence="2" type="ORF">IU449_16240</name>
</gene>
<evidence type="ECO:0000313" key="2">
    <source>
        <dbReference type="EMBL" id="MBF6356072.1"/>
    </source>
</evidence>
<keyword evidence="1" id="KW-0812">Transmembrane</keyword>
<evidence type="ECO:0000313" key="3">
    <source>
        <dbReference type="Proteomes" id="UP000707731"/>
    </source>
</evidence>
<comment type="caution">
    <text evidence="2">The sequence shown here is derived from an EMBL/GenBank/DDBJ whole genome shotgun (WGS) entry which is preliminary data.</text>
</comment>
<dbReference type="Proteomes" id="UP000707731">
    <property type="component" value="Unassembled WGS sequence"/>
</dbReference>
<reference evidence="2 3" key="1">
    <citation type="submission" date="2020-10" db="EMBL/GenBank/DDBJ databases">
        <title>Identification of Nocardia species via Next-generation sequencing and recognition of intraspecies genetic diversity.</title>
        <authorList>
            <person name="Li P."/>
            <person name="Li P."/>
            <person name="Lu B."/>
        </authorList>
    </citation>
    <scope>NUCLEOTIDE SEQUENCE [LARGE SCALE GENOMIC DNA]</scope>
    <source>
        <strain evidence="2 3">BJ06-0143</strain>
    </source>
</reference>